<feature type="signal peptide" evidence="1">
    <location>
        <begin position="1"/>
        <end position="21"/>
    </location>
</feature>
<dbReference type="Pfam" id="PF07233">
    <property type="entry name" value="DUF1425"/>
    <property type="match status" value="1"/>
</dbReference>
<reference evidence="2 3" key="1">
    <citation type="journal article" date="2014" name="Int. J. Syst. Evol. Microbiol.">
        <title>Complete genome sequence of Corynebacterium casei LMG S-19264T (=DSM 44701T), isolated from a smear-ripened cheese.</title>
        <authorList>
            <consortium name="US DOE Joint Genome Institute (JGI-PGF)"/>
            <person name="Walter F."/>
            <person name="Albersmeier A."/>
            <person name="Kalinowski J."/>
            <person name="Ruckert C."/>
        </authorList>
    </citation>
    <scope>NUCLEOTIDE SEQUENCE [LARGE SCALE GENOMIC DNA]</scope>
    <source>
        <strain evidence="2 3">NBRC 112785</strain>
    </source>
</reference>
<dbReference type="InterPro" id="IPR038483">
    <property type="entry name" value="YcfL-like_sf"/>
</dbReference>
<dbReference type="CDD" id="cd09030">
    <property type="entry name" value="DUF1425"/>
    <property type="match status" value="1"/>
</dbReference>
<dbReference type="Proteomes" id="UP001157439">
    <property type="component" value="Unassembled WGS sequence"/>
</dbReference>
<dbReference type="InterPro" id="IPR010824">
    <property type="entry name" value="DUF1425"/>
</dbReference>
<dbReference type="AlphaFoldDB" id="A0AA37TSJ1"/>
<dbReference type="EMBL" id="BSPO01000003">
    <property type="protein sequence ID" value="GLS84705.1"/>
    <property type="molecule type" value="Genomic_DNA"/>
</dbReference>
<name>A0AA37TSJ1_9GAMM</name>
<comment type="caution">
    <text evidence="2">The sequence shown here is derived from an EMBL/GenBank/DDBJ whole genome shotgun (WGS) entry which is preliminary data.</text>
</comment>
<organism evidence="2 3">
    <name type="scientific">Paraferrimonas haliotis</name>
    <dbReference type="NCBI Taxonomy" id="2013866"/>
    <lineage>
        <taxon>Bacteria</taxon>
        <taxon>Pseudomonadati</taxon>
        <taxon>Pseudomonadota</taxon>
        <taxon>Gammaproteobacteria</taxon>
        <taxon>Alteromonadales</taxon>
        <taxon>Ferrimonadaceae</taxon>
        <taxon>Paraferrimonas</taxon>
    </lineage>
</organism>
<dbReference type="PROSITE" id="PS51257">
    <property type="entry name" value="PROKAR_LIPOPROTEIN"/>
    <property type="match status" value="1"/>
</dbReference>
<evidence type="ECO:0000313" key="2">
    <source>
        <dbReference type="EMBL" id="GLS84705.1"/>
    </source>
</evidence>
<evidence type="ECO:0008006" key="4">
    <source>
        <dbReference type="Google" id="ProtNLM"/>
    </source>
</evidence>
<sequence>MKHGLRSLAVVVMAIALGACAAKTGGVSAKSNGDTRIDNSSFGHKVTITNVRSRMQADHLQGSAMLVSKISTDFRVQYRFSWYDKNGFVLENEGQAWKSVKLHGKQQYPVQALAPNANAVDFEVYVREAISY</sequence>
<keyword evidence="3" id="KW-1185">Reference proteome</keyword>
<feature type="chain" id="PRO_5041312952" description="DUF1425 domain-containing protein" evidence="1">
    <location>
        <begin position="22"/>
        <end position="132"/>
    </location>
</feature>
<keyword evidence="1" id="KW-0732">Signal</keyword>
<evidence type="ECO:0000256" key="1">
    <source>
        <dbReference type="SAM" id="SignalP"/>
    </source>
</evidence>
<proteinExistence type="predicted"/>
<dbReference type="RefSeq" id="WP_095499537.1">
    <property type="nucleotide sequence ID" value="NZ_BSPO01000003.1"/>
</dbReference>
<accession>A0AA37TSJ1</accession>
<gene>
    <name evidence="2" type="ORF">GCM10007894_26820</name>
</gene>
<evidence type="ECO:0000313" key="3">
    <source>
        <dbReference type="Proteomes" id="UP001157439"/>
    </source>
</evidence>
<protein>
    <recommendedName>
        <fullName evidence="4">DUF1425 domain-containing protein</fullName>
    </recommendedName>
</protein>
<dbReference type="Gene3D" id="2.60.40.3230">
    <property type="match status" value="1"/>
</dbReference>